<dbReference type="PANTHER" id="PTHR43033">
    <property type="entry name" value="TRNA(ILE)-LYSIDINE SYNTHASE-RELATED"/>
    <property type="match status" value="1"/>
</dbReference>
<dbReference type="GO" id="GO:0006400">
    <property type="term" value="P:tRNA modification"/>
    <property type="evidence" value="ECO:0007669"/>
    <property type="project" value="UniProtKB-UniRule"/>
</dbReference>
<dbReference type="AlphaFoldDB" id="A0A4R2T6G5"/>
<comment type="subcellular location">
    <subcellularLocation>
        <location evidence="1 8">Cytoplasm</location>
    </subcellularLocation>
</comment>
<keyword evidence="5 8" id="KW-0547">Nucleotide-binding</keyword>
<feature type="binding site" evidence="8">
    <location>
        <begin position="26"/>
        <end position="31"/>
    </location>
    <ligand>
        <name>ATP</name>
        <dbReference type="ChEBI" id="CHEBI:30616"/>
    </ligand>
</feature>
<organism evidence="11 12">
    <name type="scientific">Cricetibacter osteomyelitidis</name>
    <dbReference type="NCBI Taxonomy" id="1521931"/>
    <lineage>
        <taxon>Bacteria</taxon>
        <taxon>Pseudomonadati</taxon>
        <taxon>Pseudomonadota</taxon>
        <taxon>Gammaproteobacteria</taxon>
        <taxon>Pasteurellales</taxon>
        <taxon>Pasteurellaceae</taxon>
        <taxon>Cricetibacter</taxon>
    </lineage>
</organism>
<feature type="transmembrane region" description="Helical" evidence="9">
    <location>
        <begin position="20"/>
        <end position="39"/>
    </location>
</feature>
<dbReference type="RefSeq" id="WP_131974255.1">
    <property type="nucleotide sequence ID" value="NZ_SLYB01000001.1"/>
</dbReference>
<keyword evidence="6 8" id="KW-0067">ATP-binding</keyword>
<evidence type="ECO:0000313" key="11">
    <source>
        <dbReference type="EMBL" id="TCP97705.1"/>
    </source>
</evidence>
<evidence type="ECO:0000256" key="5">
    <source>
        <dbReference type="ARBA" id="ARBA00022741"/>
    </source>
</evidence>
<evidence type="ECO:0000259" key="10">
    <source>
        <dbReference type="SMART" id="SM00977"/>
    </source>
</evidence>
<evidence type="ECO:0000313" key="12">
    <source>
        <dbReference type="Proteomes" id="UP000295763"/>
    </source>
</evidence>
<keyword evidence="9" id="KW-0812">Transmembrane</keyword>
<sequence length="434" mass="50040">MPLITQIQQQIQQFYSSKQAFLIALSGGLDSMALLSLFVKLREKQPHFSLRAIHIHHGLSANANQWATHCQQYCEQLAVPLIVEKVKINTTNGIEAGAREARYSAIQKHLQKNEVLVTAHHQNDQTETFLLALKRGSGVQGLSAMAVQSVVYNVSVFRPLLSVSRSQLEDYAVAEKLTWVNDESNENSYYDRNFLRNVVLPQLRERWPYFDQAVSRTATHCAEQQRLLNELLQQEFRQIYDKTHRTLTIAQFSDYSTAKQKALLRLWLAEQQLLMPSAVQLERVLTDVIQAKNDRNPQFQLGGQIIRRYQQKLYLVKQFADLKEISIPLEWNKKIVLPDNLGSFILNKTSEKITALWQSPQGDLVSELPPAEQPMSVRFSYSGKVRLTEKSVNKDIKKIWQDLAVPPWQRQRIPLIFYGERLQSAVGFFTIWDH</sequence>
<reference evidence="11 12" key="1">
    <citation type="submission" date="2019-03" db="EMBL/GenBank/DDBJ databases">
        <title>Genomic Encyclopedia of Type Strains, Phase IV (KMG-IV): sequencing the most valuable type-strain genomes for metagenomic binning, comparative biology and taxonomic classification.</title>
        <authorList>
            <person name="Goeker M."/>
        </authorList>
    </citation>
    <scope>NUCLEOTIDE SEQUENCE [LARGE SCALE GENOMIC DNA]</scope>
    <source>
        <strain evidence="11 12">DSM 28404</strain>
    </source>
</reference>
<gene>
    <name evidence="8" type="primary">tilS</name>
    <name evidence="11" type="ORF">EDC44_10188</name>
</gene>
<proteinExistence type="inferred from homology"/>
<name>A0A4R2T6G5_9PAST</name>
<comment type="catalytic activity">
    <reaction evidence="7 8">
        <text>cytidine(34) in tRNA(Ile2) + L-lysine + ATP = lysidine(34) in tRNA(Ile2) + AMP + diphosphate + H(+)</text>
        <dbReference type="Rhea" id="RHEA:43744"/>
        <dbReference type="Rhea" id="RHEA-COMP:10625"/>
        <dbReference type="Rhea" id="RHEA-COMP:10670"/>
        <dbReference type="ChEBI" id="CHEBI:15378"/>
        <dbReference type="ChEBI" id="CHEBI:30616"/>
        <dbReference type="ChEBI" id="CHEBI:32551"/>
        <dbReference type="ChEBI" id="CHEBI:33019"/>
        <dbReference type="ChEBI" id="CHEBI:82748"/>
        <dbReference type="ChEBI" id="CHEBI:83665"/>
        <dbReference type="ChEBI" id="CHEBI:456215"/>
        <dbReference type="EC" id="6.3.4.19"/>
    </reaction>
</comment>
<dbReference type="HAMAP" id="MF_01161">
    <property type="entry name" value="tRNA_Ile_lys_synt"/>
    <property type="match status" value="1"/>
</dbReference>
<dbReference type="Gene3D" id="3.40.50.620">
    <property type="entry name" value="HUPs"/>
    <property type="match status" value="1"/>
</dbReference>
<dbReference type="Gene3D" id="1.20.59.20">
    <property type="match status" value="1"/>
</dbReference>
<dbReference type="InterPro" id="IPR012795">
    <property type="entry name" value="tRNA_Ile_lys_synt_N"/>
</dbReference>
<dbReference type="Pfam" id="PF01171">
    <property type="entry name" value="ATP_bind_3"/>
    <property type="match status" value="1"/>
</dbReference>
<keyword evidence="9" id="KW-1133">Transmembrane helix</keyword>
<comment type="function">
    <text evidence="8">Ligates lysine onto the cytidine present at position 34 of the AUA codon-specific tRNA(Ile) that contains the anticodon CAU, in an ATP-dependent manner. Cytidine is converted to lysidine, thus changing the amino acid specificity of the tRNA from methionine to isoleucine.</text>
</comment>
<dbReference type="InterPro" id="IPR015262">
    <property type="entry name" value="tRNA_Ile_lys_synt_subst-bd"/>
</dbReference>
<evidence type="ECO:0000256" key="4">
    <source>
        <dbReference type="ARBA" id="ARBA00022694"/>
    </source>
</evidence>
<comment type="similarity">
    <text evidence="8">Belongs to the tRNA(Ile)-lysidine synthase family.</text>
</comment>
<evidence type="ECO:0000256" key="9">
    <source>
        <dbReference type="SAM" id="Phobius"/>
    </source>
</evidence>
<keyword evidence="2 8" id="KW-0963">Cytoplasm</keyword>
<dbReference type="Pfam" id="PF09179">
    <property type="entry name" value="TilS"/>
    <property type="match status" value="1"/>
</dbReference>
<evidence type="ECO:0000256" key="6">
    <source>
        <dbReference type="ARBA" id="ARBA00022840"/>
    </source>
</evidence>
<keyword evidence="4 8" id="KW-0819">tRNA processing</keyword>
<dbReference type="InterPro" id="IPR014729">
    <property type="entry name" value="Rossmann-like_a/b/a_fold"/>
</dbReference>
<keyword evidence="9" id="KW-0472">Membrane</keyword>
<comment type="caution">
    <text evidence="11">The sequence shown here is derived from an EMBL/GenBank/DDBJ whole genome shotgun (WGS) entry which is preliminary data.</text>
</comment>
<dbReference type="GO" id="GO:0005737">
    <property type="term" value="C:cytoplasm"/>
    <property type="evidence" value="ECO:0007669"/>
    <property type="project" value="UniProtKB-SubCell"/>
</dbReference>
<dbReference type="OrthoDB" id="9807403at2"/>
<dbReference type="PANTHER" id="PTHR43033:SF1">
    <property type="entry name" value="TRNA(ILE)-LYSIDINE SYNTHASE-RELATED"/>
    <property type="match status" value="1"/>
</dbReference>
<evidence type="ECO:0000256" key="1">
    <source>
        <dbReference type="ARBA" id="ARBA00004496"/>
    </source>
</evidence>
<dbReference type="NCBIfam" id="TIGR02433">
    <property type="entry name" value="lysidine_TilS_C"/>
    <property type="match status" value="1"/>
</dbReference>
<dbReference type="GO" id="GO:0005524">
    <property type="term" value="F:ATP binding"/>
    <property type="evidence" value="ECO:0007669"/>
    <property type="project" value="UniProtKB-UniRule"/>
</dbReference>
<dbReference type="InterPro" id="IPR012796">
    <property type="entry name" value="Lysidine-tRNA-synth_C"/>
</dbReference>
<dbReference type="Pfam" id="PF11734">
    <property type="entry name" value="TilS_C"/>
    <property type="match status" value="1"/>
</dbReference>
<keyword evidence="12" id="KW-1185">Reference proteome</keyword>
<dbReference type="Proteomes" id="UP000295763">
    <property type="component" value="Unassembled WGS sequence"/>
</dbReference>
<dbReference type="InterPro" id="IPR012094">
    <property type="entry name" value="tRNA_Ile_lys_synt"/>
</dbReference>
<dbReference type="SMART" id="SM00977">
    <property type="entry name" value="TilS_C"/>
    <property type="match status" value="1"/>
</dbReference>
<evidence type="ECO:0000256" key="2">
    <source>
        <dbReference type="ARBA" id="ARBA00022490"/>
    </source>
</evidence>
<feature type="domain" description="Lysidine-tRNA(Ile) synthetase C-terminal" evidence="10">
    <location>
        <begin position="375"/>
        <end position="432"/>
    </location>
</feature>
<evidence type="ECO:0000256" key="7">
    <source>
        <dbReference type="ARBA" id="ARBA00048539"/>
    </source>
</evidence>
<dbReference type="CDD" id="cd01992">
    <property type="entry name" value="TilS_N"/>
    <property type="match status" value="1"/>
</dbReference>
<keyword evidence="3 8" id="KW-0436">Ligase</keyword>
<comment type="domain">
    <text evidence="8">The N-terminal region contains the highly conserved SGGXDS motif, predicted to be a P-loop motif involved in ATP binding.</text>
</comment>
<dbReference type="SUPFAM" id="SSF52402">
    <property type="entry name" value="Adenine nucleotide alpha hydrolases-like"/>
    <property type="match status" value="1"/>
</dbReference>
<evidence type="ECO:0000256" key="8">
    <source>
        <dbReference type="HAMAP-Rule" id="MF_01161"/>
    </source>
</evidence>
<dbReference type="SUPFAM" id="SSF56037">
    <property type="entry name" value="PheT/TilS domain"/>
    <property type="match status" value="1"/>
</dbReference>
<accession>A0A4R2T6G5</accession>
<protein>
    <recommendedName>
        <fullName evidence="8">tRNA(Ile)-lysidine synthase</fullName>
        <ecNumber evidence="8">6.3.4.19</ecNumber>
    </recommendedName>
    <alternativeName>
        <fullName evidence="8">tRNA(Ile)-2-lysyl-cytidine synthase</fullName>
    </alternativeName>
    <alternativeName>
        <fullName evidence="8">tRNA(Ile)-lysidine synthetase</fullName>
    </alternativeName>
</protein>
<evidence type="ECO:0000256" key="3">
    <source>
        <dbReference type="ARBA" id="ARBA00022598"/>
    </source>
</evidence>
<dbReference type="EMBL" id="SLYB01000001">
    <property type="protein sequence ID" value="TCP97705.1"/>
    <property type="molecule type" value="Genomic_DNA"/>
</dbReference>
<dbReference type="EC" id="6.3.4.19" evidence="8"/>
<dbReference type="NCBIfam" id="TIGR02432">
    <property type="entry name" value="lysidine_TilS_N"/>
    <property type="match status" value="1"/>
</dbReference>
<dbReference type="GO" id="GO:0032267">
    <property type="term" value="F:tRNA(Ile)-lysidine synthase activity"/>
    <property type="evidence" value="ECO:0007669"/>
    <property type="project" value="UniProtKB-EC"/>
</dbReference>
<dbReference type="SUPFAM" id="SSF82829">
    <property type="entry name" value="MesJ substrate recognition domain-like"/>
    <property type="match status" value="1"/>
</dbReference>
<dbReference type="InterPro" id="IPR011063">
    <property type="entry name" value="TilS/TtcA_N"/>
</dbReference>